<dbReference type="InterPro" id="IPR015217">
    <property type="entry name" value="Invasin_dom_3"/>
</dbReference>
<evidence type="ECO:0000313" key="7">
    <source>
        <dbReference type="EMBL" id="MDC9589907.1"/>
    </source>
</evidence>
<comment type="similarity">
    <text evidence="1">Belongs to the intimin/invasin family.</text>
</comment>
<dbReference type="EMBL" id="JAQRFI010000024">
    <property type="protein sequence ID" value="MDC9589907.1"/>
    <property type="molecule type" value="Genomic_DNA"/>
</dbReference>
<reference evidence="7 8" key="1">
    <citation type="submission" date="2023-02" db="EMBL/GenBank/DDBJ databases">
        <title>Entomopathogenic bacteria.</title>
        <authorList>
            <person name="Machado R.A."/>
        </authorList>
    </citation>
    <scope>NUCLEOTIDE SEQUENCE [LARGE SCALE GENOMIC DNA]</scope>
    <source>
        <strain evidence="7 8">XENO-10</strain>
    </source>
</reference>
<dbReference type="SUPFAM" id="SSF49373">
    <property type="entry name" value="Invasin/intimin cell-adhesion fragments"/>
    <property type="match status" value="11"/>
</dbReference>
<dbReference type="InterPro" id="IPR051715">
    <property type="entry name" value="Intimin-Invasin_domain"/>
</dbReference>
<dbReference type="Gene3D" id="2.60.40.10">
    <property type="entry name" value="Immunoglobulins"/>
    <property type="match status" value="9"/>
</dbReference>
<dbReference type="Pfam" id="PF02369">
    <property type="entry name" value="Big_1"/>
    <property type="match status" value="3"/>
</dbReference>
<keyword evidence="4" id="KW-1015">Disulfide bond</keyword>
<name>A0ABT5LFM7_9GAMM</name>
<feature type="domain" description="Big-1" evidence="6">
    <location>
        <begin position="108"/>
        <end position="194"/>
    </location>
</feature>
<dbReference type="Proteomes" id="UP001217178">
    <property type="component" value="Unassembled WGS sequence"/>
</dbReference>
<organism evidence="7 8">
    <name type="scientific">Xenorhabdus yunnanensis</name>
    <dbReference type="NCBI Taxonomy" id="3025878"/>
    <lineage>
        <taxon>Bacteria</taxon>
        <taxon>Pseudomonadati</taxon>
        <taxon>Pseudomonadota</taxon>
        <taxon>Gammaproteobacteria</taxon>
        <taxon>Enterobacterales</taxon>
        <taxon>Morganellaceae</taxon>
        <taxon>Xenorhabdus</taxon>
    </lineage>
</organism>
<comment type="caution">
    <text evidence="7">The sequence shown here is derived from an EMBL/GenBank/DDBJ whole genome shotgun (WGS) entry which is preliminary data.</text>
</comment>
<protein>
    <recommendedName>
        <fullName evidence="2">Intimin</fullName>
    </recommendedName>
    <alternativeName>
        <fullName evidence="5">Attaching and effacing protein</fullName>
    </alternativeName>
</protein>
<evidence type="ECO:0000256" key="2">
    <source>
        <dbReference type="ARBA" id="ARBA00017346"/>
    </source>
</evidence>
<gene>
    <name evidence="7" type="ORF">PSI23_11500</name>
</gene>
<dbReference type="InterPro" id="IPR003343">
    <property type="entry name" value="Big_2"/>
</dbReference>
<feature type="domain" description="Big-1" evidence="6">
    <location>
        <begin position="649"/>
        <end position="746"/>
    </location>
</feature>
<evidence type="ECO:0000256" key="1">
    <source>
        <dbReference type="ARBA" id="ARBA00010116"/>
    </source>
</evidence>
<dbReference type="PANTHER" id="PTHR39576">
    <property type="entry name" value="ATTACHING AND EFFACING PROTEIN HOMOLOG-RELATED-RELATED"/>
    <property type="match status" value="1"/>
</dbReference>
<dbReference type="Pfam" id="PF02368">
    <property type="entry name" value="Big_2"/>
    <property type="match status" value="1"/>
</dbReference>
<dbReference type="Gene3D" id="2.60.40.1080">
    <property type="match status" value="2"/>
</dbReference>
<evidence type="ECO:0000259" key="6">
    <source>
        <dbReference type="PROSITE" id="PS51127"/>
    </source>
</evidence>
<evidence type="ECO:0000256" key="5">
    <source>
        <dbReference type="ARBA" id="ARBA00029955"/>
    </source>
</evidence>
<evidence type="ECO:0000256" key="4">
    <source>
        <dbReference type="ARBA" id="ARBA00023157"/>
    </source>
</evidence>
<keyword evidence="8" id="KW-1185">Reference proteome</keyword>
<feature type="domain" description="Big-1" evidence="6">
    <location>
        <begin position="1"/>
        <end position="106"/>
    </location>
</feature>
<dbReference type="InterPro" id="IPR008964">
    <property type="entry name" value="Invasin/intimin_cell_adhesion"/>
</dbReference>
<proteinExistence type="inferred from homology"/>
<dbReference type="InterPro" id="IPR003344">
    <property type="entry name" value="Big_1_dom"/>
</dbReference>
<dbReference type="SMART" id="SM00634">
    <property type="entry name" value="BID_1"/>
    <property type="match status" value="8"/>
</dbReference>
<evidence type="ECO:0000313" key="8">
    <source>
        <dbReference type="Proteomes" id="UP001217178"/>
    </source>
</evidence>
<sequence>MKQENPNKDFVADGKDSVELTSQVFDKNGNPLKGVKVTWTTDKNGAVVNQTSITDENGAAKTTLKSTESGEIIVTATYENCDGTHNIQAIQVNAAADWNTAKVSLISDKSEAVADGYDGIKVIATVIDVNNNPLSGKHITWRSSEKNNQLNPVASLIDAQGKASTVISGTQAGDIVIEAIFMNEAKAKHTVTFTAIQPDSKNADVVGTQKQSQFTLLPQSIVANGTIKAEAKLVLKDQYGNLVPNQNNKISYSVISGDANGIIFHNQKESAPGVYTVSISGTQEGLATIRAEVISHAEVTKQLYFDATLGFVANATTAQLASVTMMKAGSNNPNNLQFISVNADGKGSVVIKAQLQDNNGNKALPNVAVGWKTTLGNLSSILSKTDANGIAEISLTSKQAGSAQVTAVLGSGEKTAQTQARFVAGALSKSHSLVNISKNIAAAGEEIQITFTPKDINSNLLTEIIGNIALEYTNDLGITPNPPQFQKNSLGDYVANIQAKNVGHTDITINADSNAYSLIIDHPVKLEIVADHTKPQAVDEQNPFTVNKQGGNDLLKDGDSVAVDETVNYSIPLVDENGNPLGKDVPTYWSVEGEGVLSAASVLTDDKGMAKVEMISNKTGMAKVTVNLPGGKSYTQAVIFTAGELDTQNSAVILSKSKIIADGNDETLLIVKLYDTSGNVIPNRSTEIRVIPQNGKGINISPQVVEDNVHSGEYHIPIKGTKIGNEEFTVSVNGVDLVRKPILTFVGDGKSKKMTDFTLSQRSMEAGTLVTYSVKVIDANNNPLEGMMVSWRLPSDMAYDKAYKPRSASQTDGQGIAVLNIKPISAGKFILEASLDGNTHQDMPELTVTSSTIDMRKSTFVTDVTKIGTAGKQKEAVLTVNLSDQYDNPISGKNVKIDLSKKLNGFSVSSVKDNGDGTYTASATSSNKGVVELQAEVNGQKIGNTLVINVGAITPALRFDNKDVMVIYTKNYTKSQKVHNLPHDVRKMWTSSVPDVADVDDNGNITLRKAGKTTITVQTGTNGQYNKADASYQLTVERAAPQLKSRDIQIVAVWNDGVSRKAEIKFENHDVDYDNLLKLSQFSSSANNVVKVDTHGNLTAVKPGTAMITISTPETEQFKASSTKITYLLKKGKVNISFPSSTIVDRLNGKRSIKQDIVLPKYAKGHWESGNESIIGVLTNGVWTRKAAGAAKMTLHVDENDYYKSNYNSYYVELYDKPDINLGTLKYSSKGQVFSAGDWKPVFTDDTISINWNVSYSNKYKPTYHVSVQLVDTLSGKVIDNQDYKISSPIKSKSTKFNSKPEYYGKNLQIKLIAKGFEQFETKKLSQKIFVTNLIPDEIWSAFIIETVVKFKHLLYYRAIIGILPAKKLCWVTHIM</sequence>
<dbReference type="PANTHER" id="PTHR39576:SF1">
    <property type="entry name" value="INVASIN"/>
    <property type="match status" value="1"/>
</dbReference>
<keyword evidence="3" id="KW-0843">Virulence</keyword>
<accession>A0ABT5LFM7</accession>
<feature type="domain" description="Big-1" evidence="6">
    <location>
        <begin position="327"/>
        <end position="423"/>
    </location>
</feature>
<dbReference type="Pfam" id="PF09134">
    <property type="entry name" value="Invasin_D3"/>
    <property type="match status" value="3"/>
</dbReference>
<dbReference type="PROSITE" id="PS51127">
    <property type="entry name" value="BIG1"/>
    <property type="match status" value="4"/>
</dbReference>
<dbReference type="RefSeq" id="WP_273555272.1">
    <property type="nucleotide sequence ID" value="NZ_JAQRFI010000024.1"/>
</dbReference>
<evidence type="ECO:0000256" key="3">
    <source>
        <dbReference type="ARBA" id="ARBA00023026"/>
    </source>
</evidence>
<dbReference type="InterPro" id="IPR013783">
    <property type="entry name" value="Ig-like_fold"/>
</dbReference>